<organism evidence="1 2">
    <name type="scientific">Fimbriiglobus ruber</name>
    <dbReference type="NCBI Taxonomy" id="1908690"/>
    <lineage>
        <taxon>Bacteria</taxon>
        <taxon>Pseudomonadati</taxon>
        <taxon>Planctomycetota</taxon>
        <taxon>Planctomycetia</taxon>
        <taxon>Gemmatales</taxon>
        <taxon>Gemmataceae</taxon>
        <taxon>Fimbriiglobus</taxon>
    </lineage>
</organism>
<dbReference type="Proteomes" id="UP000214646">
    <property type="component" value="Unassembled WGS sequence"/>
</dbReference>
<sequence length="67" mass="7678">MGEVRTIRRCLPIALGVVLFAGLVAAFRPEPEPILHMSRPRSLRNRVECVLEKWGVIPFNPFRHVND</sequence>
<reference evidence="2" key="1">
    <citation type="submission" date="2017-06" db="EMBL/GenBank/DDBJ databases">
        <title>Genome analysis of Fimbriiglobus ruber SP5, the first member of the order Planctomycetales with confirmed chitinolytic capability.</title>
        <authorList>
            <person name="Ravin N.V."/>
            <person name="Rakitin A.L."/>
            <person name="Ivanova A.A."/>
            <person name="Beletsky A.V."/>
            <person name="Kulichevskaya I.S."/>
            <person name="Mardanov A.V."/>
            <person name="Dedysh S.N."/>
        </authorList>
    </citation>
    <scope>NUCLEOTIDE SEQUENCE [LARGE SCALE GENOMIC DNA]</scope>
    <source>
        <strain evidence="2">SP5</strain>
    </source>
</reference>
<accession>A0A225DMR0</accession>
<proteinExistence type="predicted"/>
<name>A0A225DMR0_9BACT</name>
<dbReference type="EMBL" id="NIDE01000014">
    <property type="protein sequence ID" value="OWK38519.1"/>
    <property type="molecule type" value="Genomic_DNA"/>
</dbReference>
<gene>
    <name evidence="1" type="ORF">FRUB_07639</name>
</gene>
<protein>
    <submittedName>
        <fullName evidence="1">Uncharacterized protein</fullName>
    </submittedName>
</protein>
<dbReference type="AlphaFoldDB" id="A0A225DMR0"/>
<comment type="caution">
    <text evidence="1">The sequence shown here is derived from an EMBL/GenBank/DDBJ whole genome shotgun (WGS) entry which is preliminary data.</text>
</comment>
<evidence type="ECO:0000313" key="1">
    <source>
        <dbReference type="EMBL" id="OWK38519.1"/>
    </source>
</evidence>
<evidence type="ECO:0000313" key="2">
    <source>
        <dbReference type="Proteomes" id="UP000214646"/>
    </source>
</evidence>
<keyword evidence="2" id="KW-1185">Reference proteome</keyword>